<dbReference type="PANTHER" id="PTHR16517:SF158">
    <property type="entry name" value="TUBBY-LIKE F-BOX PROTEIN 9"/>
    <property type="match status" value="1"/>
</dbReference>
<gene>
    <name evidence="4" type="primary">LOC116190190</name>
</gene>
<dbReference type="CDD" id="cd22153">
    <property type="entry name" value="F-box_AtTLP-like"/>
    <property type="match status" value="1"/>
</dbReference>
<proteinExistence type="inferred from homology"/>
<dbReference type="InterPro" id="IPR025659">
    <property type="entry name" value="Tubby-like_C"/>
</dbReference>
<reference evidence="3" key="1">
    <citation type="journal article" date="2020" name="Plant Biotechnol. J.">
        <title>The pomegranate (Punica granatum L.) draft genome dissects genetic divergence between soft- and hard-seeded cultivars.</title>
        <authorList>
            <person name="Luo X."/>
            <person name="Li H."/>
            <person name="Wu Z."/>
            <person name="Yao W."/>
            <person name="Zhao P."/>
            <person name="Cao D."/>
            <person name="Yu H."/>
            <person name="Li K."/>
            <person name="Poudel K."/>
            <person name="Zhao D."/>
            <person name="Zhang F."/>
            <person name="Xia X."/>
            <person name="Chen L."/>
            <person name="Wang Q."/>
            <person name="Jing D."/>
            <person name="Cao S."/>
        </authorList>
    </citation>
    <scope>NUCLEOTIDE SEQUENCE [LARGE SCALE GENOMIC DNA]</scope>
    <source>
        <strain evidence="3">cv. Tunisia</strain>
    </source>
</reference>
<dbReference type="SUPFAM" id="SSF54518">
    <property type="entry name" value="Tubby C-terminal domain-like"/>
    <property type="match status" value="1"/>
</dbReference>
<dbReference type="InterPro" id="IPR036047">
    <property type="entry name" value="F-box-like_dom_sf"/>
</dbReference>
<dbReference type="InterPro" id="IPR000007">
    <property type="entry name" value="Tubby_C"/>
</dbReference>
<dbReference type="InterPro" id="IPR018066">
    <property type="entry name" value="Tubby_C_CS"/>
</dbReference>
<dbReference type="SUPFAM" id="SSF81383">
    <property type="entry name" value="F-box domain"/>
    <property type="match status" value="1"/>
</dbReference>
<sequence>MTIRSILHEMKSRSSRVVQDGSAVAAVDEASDGLSQSCWAHMPQELLREVLVRIEASESEWPPRKSVVACAGVCRSWRVLTKEIVKTPEVSGKLTFPISVKQPGPRDFLMQCFIRRNRSNQSYSLYLGLTNALTDDGKFLLAARKCRRPTCTDYIISLHADDMTKGSCSYVGKLRSNFLGTKFTVFDAQPPHAGARMTKSRSTRLVNLKQVSPKVPAGNYPVVHISYELNVLGNRGPRRMQCVMDTVPASAIEPGGVTPTPTEIFLSNIDFFPSLPFFRTKSNSSDSLQSGPVITQKDGALVLRNKAPRWHEQLQCWCLNFHGRVTVASVKNFQLVASPENGAAGPQHEKIILQFGKVGKDLFTMDYRYPISAFQAFAICLSSFDTKIACKI</sequence>
<reference evidence="4" key="2">
    <citation type="submission" date="2025-08" db="UniProtKB">
        <authorList>
            <consortium name="RefSeq"/>
        </authorList>
    </citation>
    <scope>IDENTIFICATION</scope>
    <source>
        <tissue evidence="4">Leaf</tissue>
    </source>
</reference>
<protein>
    <submittedName>
        <fullName evidence="4">Tubby-like F-box protein 3 isoform X1</fullName>
    </submittedName>
</protein>
<evidence type="ECO:0000256" key="1">
    <source>
        <dbReference type="ARBA" id="ARBA00007129"/>
    </source>
</evidence>
<evidence type="ECO:0000259" key="2">
    <source>
        <dbReference type="Pfam" id="PF01167"/>
    </source>
</evidence>
<name>A0A6P8C1Q4_PUNGR</name>
<dbReference type="AlphaFoldDB" id="A0A6P8C1Q4"/>
<dbReference type="FunFam" id="3.20.90.10:FF:000003">
    <property type="entry name" value="Tubby-like F-box protein"/>
    <property type="match status" value="1"/>
</dbReference>
<dbReference type="Pfam" id="PF01167">
    <property type="entry name" value="Tub"/>
    <property type="match status" value="1"/>
</dbReference>
<dbReference type="GeneID" id="116190190"/>
<evidence type="ECO:0000313" key="4">
    <source>
        <dbReference type="RefSeq" id="XP_031375711.1"/>
    </source>
</evidence>
<dbReference type="PRINTS" id="PR01573">
    <property type="entry name" value="SUPERTUBBY"/>
</dbReference>
<organism evidence="3 4">
    <name type="scientific">Punica granatum</name>
    <name type="common">Pomegranate</name>
    <dbReference type="NCBI Taxonomy" id="22663"/>
    <lineage>
        <taxon>Eukaryota</taxon>
        <taxon>Viridiplantae</taxon>
        <taxon>Streptophyta</taxon>
        <taxon>Embryophyta</taxon>
        <taxon>Tracheophyta</taxon>
        <taxon>Spermatophyta</taxon>
        <taxon>Magnoliopsida</taxon>
        <taxon>eudicotyledons</taxon>
        <taxon>Gunneridae</taxon>
        <taxon>Pentapetalae</taxon>
        <taxon>rosids</taxon>
        <taxon>malvids</taxon>
        <taxon>Myrtales</taxon>
        <taxon>Lythraceae</taxon>
        <taxon>Punica</taxon>
    </lineage>
</organism>
<dbReference type="PROSITE" id="PS01200">
    <property type="entry name" value="TUB_1"/>
    <property type="match status" value="1"/>
</dbReference>
<evidence type="ECO:0000313" key="3">
    <source>
        <dbReference type="Proteomes" id="UP000515151"/>
    </source>
</evidence>
<comment type="similarity">
    <text evidence="1">Belongs to the TUB family.</text>
</comment>
<keyword evidence="3" id="KW-1185">Reference proteome</keyword>
<dbReference type="PANTHER" id="PTHR16517">
    <property type="entry name" value="TUBBY-RELATED"/>
    <property type="match status" value="1"/>
</dbReference>
<dbReference type="Proteomes" id="UP000515151">
    <property type="component" value="Unplaced"/>
</dbReference>
<dbReference type="Gene3D" id="3.20.90.10">
    <property type="entry name" value="Tubby Protein, Chain A"/>
    <property type="match status" value="1"/>
</dbReference>
<dbReference type="GO" id="GO:0006355">
    <property type="term" value="P:regulation of DNA-templated transcription"/>
    <property type="evidence" value="ECO:0007669"/>
    <property type="project" value="UniProtKB-ARBA"/>
</dbReference>
<accession>A0A6P8C1Q4</accession>
<dbReference type="RefSeq" id="XP_031375711.1">
    <property type="nucleotide sequence ID" value="XM_031519851.1"/>
</dbReference>
<feature type="domain" description="Tubby C-terminal" evidence="2">
    <location>
        <begin position="100"/>
        <end position="386"/>
    </location>
</feature>
<dbReference type="OrthoDB" id="8775810at2759"/>